<dbReference type="Pfam" id="PF00583">
    <property type="entry name" value="Acetyltransf_1"/>
    <property type="match status" value="1"/>
</dbReference>
<dbReference type="InterPro" id="IPR000182">
    <property type="entry name" value="GNAT_dom"/>
</dbReference>
<dbReference type="EMBL" id="JAAZQD010000003">
    <property type="protein sequence ID" value="NKZ38978.1"/>
    <property type="molecule type" value="Genomic_DNA"/>
</dbReference>
<evidence type="ECO:0000259" key="1">
    <source>
        <dbReference type="PROSITE" id="PS51186"/>
    </source>
</evidence>
<evidence type="ECO:0000313" key="3">
    <source>
        <dbReference type="Proteomes" id="UP000541636"/>
    </source>
</evidence>
<dbReference type="InterPro" id="IPR053144">
    <property type="entry name" value="Acetyltransferase_Butenolide"/>
</dbReference>
<dbReference type="RefSeq" id="WP_168609125.1">
    <property type="nucleotide sequence ID" value="NZ_JAAZQD010000003.1"/>
</dbReference>
<name>A0A846ZN27_9GAMM</name>
<dbReference type="PANTHER" id="PTHR43233:SF1">
    <property type="entry name" value="FAMILY N-ACETYLTRANSFERASE, PUTATIVE (AFU_ORTHOLOGUE AFUA_6G03350)-RELATED"/>
    <property type="match status" value="1"/>
</dbReference>
<dbReference type="Proteomes" id="UP000541636">
    <property type="component" value="Unassembled WGS sequence"/>
</dbReference>
<dbReference type="Gene3D" id="3.40.630.30">
    <property type="match status" value="1"/>
</dbReference>
<protein>
    <submittedName>
        <fullName evidence="2">GNAT family N-acetyltransferase</fullName>
    </submittedName>
</protein>
<organism evidence="2 3">
    <name type="scientific">Oleiagrimonas citrea</name>
    <dbReference type="NCBI Taxonomy" id="1665687"/>
    <lineage>
        <taxon>Bacteria</taxon>
        <taxon>Pseudomonadati</taxon>
        <taxon>Pseudomonadota</taxon>
        <taxon>Gammaproteobacteria</taxon>
        <taxon>Lysobacterales</taxon>
        <taxon>Rhodanobacteraceae</taxon>
        <taxon>Oleiagrimonas</taxon>
    </lineage>
</organism>
<dbReference type="AlphaFoldDB" id="A0A846ZN27"/>
<dbReference type="SUPFAM" id="SSF55729">
    <property type="entry name" value="Acyl-CoA N-acyltransferases (Nat)"/>
    <property type="match status" value="1"/>
</dbReference>
<dbReference type="InterPro" id="IPR016181">
    <property type="entry name" value="Acyl_CoA_acyltransferase"/>
</dbReference>
<keyword evidence="3" id="KW-1185">Reference proteome</keyword>
<accession>A0A846ZN27</accession>
<keyword evidence="2" id="KW-0808">Transferase</keyword>
<dbReference type="CDD" id="cd04301">
    <property type="entry name" value="NAT_SF"/>
    <property type="match status" value="1"/>
</dbReference>
<sequence length="145" mass="15764">MAADDFDWQEASPDVDEYLALRAAAGLSPFTHTAAERGLAGAWCAVCVRREGRLVGMGRVVGDGGCFFQIVDIAVHPSFQRRGLGGEIMRRLTETLRTRASDGAFVSLLADPPGVRLYERFGFRASAPASVGMFRRFTKDSGDFT</sequence>
<dbReference type="PROSITE" id="PS51186">
    <property type="entry name" value="GNAT"/>
    <property type="match status" value="1"/>
</dbReference>
<dbReference type="PANTHER" id="PTHR43233">
    <property type="entry name" value="FAMILY N-ACETYLTRANSFERASE, PUTATIVE (AFU_ORTHOLOGUE AFUA_6G03350)-RELATED"/>
    <property type="match status" value="1"/>
</dbReference>
<dbReference type="GO" id="GO:0016747">
    <property type="term" value="F:acyltransferase activity, transferring groups other than amino-acyl groups"/>
    <property type="evidence" value="ECO:0007669"/>
    <property type="project" value="InterPro"/>
</dbReference>
<proteinExistence type="predicted"/>
<reference evidence="2 3" key="1">
    <citation type="journal article" date="2017" name="Int. J. Syst. Evol. Microbiol.">
        <title>Oleiagrimonas citrea sp. nov., a marine bacterium isolated from tidal flat sediment and emended description of the genus Oleiagrimonas Fang et al. 2015 and Oleiagrimonas soli.</title>
        <authorList>
            <person name="Yang S.H."/>
            <person name="Seo H.S."/>
            <person name="Seong C.N."/>
            <person name="Kwon K.K."/>
        </authorList>
    </citation>
    <scope>NUCLEOTIDE SEQUENCE [LARGE SCALE GENOMIC DNA]</scope>
    <source>
        <strain evidence="2 3">MEBiC09124</strain>
    </source>
</reference>
<evidence type="ECO:0000313" key="2">
    <source>
        <dbReference type="EMBL" id="NKZ38978.1"/>
    </source>
</evidence>
<gene>
    <name evidence="2" type="ORF">HF690_08445</name>
</gene>
<comment type="caution">
    <text evidence="2">The sequence shown here is derived from an EMBL/GenBank/DDBJ whole genome shotgun (WGS) entry which is preliminary data.</text>
</comment>
<feature type="domain" description="N-acetyltransferase" evidence="1">
    <location>
        <begin position="6"/>
        <end position="145"/>
    </location>
</feature>